<gene>
    <name evidence="1" type="ORF">I5803_09655</name>
</gene>
<dbReference type="AlphaFoldDB" id="A0A931H494"/>
<name>A0A931H494_9BURK</name>
<dbReference type="RefSeq" id="WP_196986157.1">
    <property type="nucleotide sequence ID" value="NZ_JADWYS010000001.1"/>
</dbReference>
<accession>A0A931H494</accession>
<reference evidence="1" key="1">
    <citation type="submission" date="2020-11" db="EMBL/GenBank/DDBJ databases">
        <title>Bacterial whole genome sequence for Caenimonas sp. DR4.4.</title>
        <authorList>
            <person name="Le V."/>
            <person name="Ko S.-R."/>
            <person name="Ahn C.-Y."/>
            <person name="Oh H.-M."/>
        </authorList>
    </citation>
    <scope>NUCLEOTIDE SEQUENCE</scope>
    <source>
        <strain evidence="1">DR4.4</strain>
    </source>
</reference>
<evidence type="ECO:0000313" key="2">
    <source>
        <dbReference type="Proteomes" id="UP000651050"/>
    </source>
</evidence>
<keyword evidence="2" id="KW-1185">Reference proteome</keyword>
<proteinExistence type="predicted"/>
<dbReference type="EMBL" id="JADWYS010000001">
    <property type="protein sequence ID" value="MBG9388286.1"/>
    <property type="molecule type" value="Genomic_DNA"/>
</dbReference>
<protein>
    <submittedName>
        <fullName evidence="1">Uncharacterized protein</fullName>
    </submittedName>
</protein>
<evidence type="ECO:0000313" key="1">
    <source>
        <dbReference type="EMBL" id="MBG9388286.1"/>
    </source>
</evidence>
<organism evidence="1 2">
    <name type="scientific">Caenimonas aquaedulcis</name>
    <dbReference type="NCBI Taxonomy" id="2793270"/>
    <lineage>
        <taxon>Bacteria</taxon>
        <taxon>Pseudomonadati</taxon>
        <taxon>Pseudomonadota</taxon>
        <taxon>Betaproteobacteria</taxon>
        <taxon>Burkholderiales</taxon>
        <taxon>Comamonadaceae</taxon>
        <taxon>Caenimonas</taxon>
    </lineage>
</organism>
<dbReference type="Proteomes" id="UP000651050">
    <property type="component" value="Unassembled WGS sequence"/>
</dbReference>
<comment type="caution">
    <text evidence="1">The sequence shown here is derived from an EMBL/GenBank/DDBJ whole genome shotgun (WGS) entry which is preliminary data.</text>
</comment>
<sequence>MKILNFIHVTVAQAFYSWALREINPLHPDVPRIMMRRQELEDKARRVFA</sequence>